<comment type="caution">
    <text evidence="2">The sequence shown here is derived from an EMBL/GenBank/DDBJ whole genome shotgun (WGS) entry which is preliminary data.</text>
</comment>
<dbReference type="OrthoDB" id="4949050at2"/>
<feature type="transmembrane region" description="Helical" evidence="1">
    <location>
        <begin position="12"/>
        <end position="31"/>
    </location>
</feature>
<keyword evidence="1" id="KW-0812">Transmembrane</keyword>
<protein>
    <recommendedName>
        <fullName evidence="4">Modulator of FtsH protease</fullName>
    </recommendedName>
</protein>
<accession>A0A498C4N3</accession>
<feature type="transmembrane region" description="Helical" evidence="1">
    <location>
        <begin position="110"/>
        <end position="129"/>
    </location>
</feature>
<dbReference type="EMBL" id="RCDB01000003">
    <property type="protein sequence ID" value="RLK47481.1"/>
    <property type="molecule type" value="Genomic_DNA"/>
</dbReference>
<feature type="transmembrane region" description="Helical" evidence="1">
    <location>
        <begin position="135"/>
        <end position="157"/>
    </location>
</feature>
<evidence type="ECO:0000313" key="3">
    <source>
        <dbReference type="Proteomes" id="UP000273158"/>
    </source>
</evidence>
<evidence type="ECO:0008006" key="4">
    <source>
        <dbReference type="Google" id="ProtNLM"/>
    </source>
</evidence>
<reference evidence="2 3" key="1">
    <citation type="journal article" date="2015" name="Stand. Genomic Sci.">
        <title>Genomic Encyclopedia of Bacterial and Archaeal Type Strains, Phase III: the genomes of soil and plant-associated and newly described type strains.</title>
        <authorList>
            <person name="Whitman W.B."/>
            <person name="Woyke T."/>
            <person name="Klenk H.P."/>
            <person name="Zhou Y."/>
            <person name="Lilburn T.G."/>
            <person name="Beck B.J."/>
            <person name="De Vos P."/>
            <person name="Vandamme P."/>
            <person name="Eisen J.A."/>
            <person name="Garrity G."/>
            <person name="Hugenholtz P."/>
            <person name="Kyrpides N.C."/>
        </authorList>
    </citation>
    <scope>NUCLEOTIDE SEQUENCE [LARGE SCALE GENOMIC DNA]</scope>
    <source>
        <strain evidence="2 3">S2T63</strain>
    </source>
</reference>
<keyword evidence="3" id="KW-1185">Reference proteome</keyword>
<name>A0A498C4N3_9MICO</name>
<keyword evidence="1" id="KW-0472">Membrane</keyword>
<feature type="transmembrane region" description="Helical" evidence="1">
    <location>
        <begin position="43"/>
        <end position="64"/>
    </location>
</feature>
<sequence length="162" mass="16510">MDALEAWHEFDVAMLGATAALAGLVIVAASVNIEVIIKAASLTARLASAIAGLVLAIIVCAVGLVPSLDAVAYGWIVVAAAVLAALFGVDATVRIFQNRHPENRLRAGKSLVAFLAPAVYAVGGVLLVVGDVGGLVWLAAGSIAAIVTSLFVSWVVLVEVLR</sequence>
<evidence type="ECO:0000313" key="2">
    <source>
        <dbReference type="EMBL" id="RLK47481.1"/>
    </source>
</evidence>
<organism evidence="2 3">
    <name type="scientific">Microbacterium telephonicum</name>
    <dbReference type="NCBI Taxonomy" id="1714841"/>
    <lineage>
        <taxon>Bacteria</taxon>
        <taxon>Bacillati</taxon>
        <taxon>Actinomycetota</taxon>
        <taxon>Actinomycetes</taxon>
        <taxon>Micrococcales</taxon>
        <taxon>Microbacteriaceae</taxon>
        <taxon>Microbacterium</taxon>
    </lineage>
</organism>
<proteinExistence type="predicted"/>
<dbReference type="Proteomes" id="UP000273158">
    <property type="component" value="Unassembled WGS sequence"/>
</dbReference>
<gene>
    <name evidence="2" type="ORF">C7474_2069</name>
</gene>
<evidence type="ECO:0000256" key="1">
    <source>
        <dbReference type="SAM" id="Phobius"/>
    </source>
</evidence>
<dbReference type="AlphaFoldDB" id="A0A498C4N3"/>
<feature type="transmembrane region" description="Helical" evidence="1">
    <location>
        <begin position="70"/>
        <end position="89"/>
    </location>
</feature>
<keyword evidence="1" id="KW-1133">Transmembrane helix</keyword>